<evidence type="ECO:0000256" key="1">
    <source>
        <dbReference type="SAM" id="MobiDB-lite"/>
    </source>
</evidence>
<dbReference type="AlphaFoldDB" id="A0A835YGS0"/>
<name>A0A835YGS0_9CHLO</name>
<dbReference type="GO" id="GO:0003677">
    <property type="term" value="F:DNA binding"/>
    <property type="evidence" value="ECO:0007669"/>
    <property type="project" value="InterPro"/>
</dbReference>
<organism evidence="2 3">
    <name type="scientific">Edaphochlamys debaryana</name>
    <dbReference type="NCBI Taxonomy" id="47281"/>
    <lineage>
        <taxon>Eukaryota</taxon>
        <taxon>Viridiplantae</taxon>
        <taxon>Chlorophyta</taxon>
        <taxon>core chlorophytes</taxon>
        <taxon>Chlorophyceae</taxon>
        <taxon>CS clade</taxon>
        <taxon>Chlamydomonadales</taxon>
        <taxon>Chlamydomonadales incertae sedis</taxon>
        <taxon>Edaphochlamys</taxon>
    </lineage>
</organism>
<dbReference type="Gene3D" id="1.10.443.10">
    <property type="entry name" value="Intergrase catalytic core"/>
    <property type="match status" value="1"/>
</dbReference>
<dbReference type="InterPro" id="IPR013762">
    <property type="entry name" value="Integrase-like_cat_sf"/>
</dbReference>
<accession>A0A835YGS0</accession>
<gene>
    <name evidence="2" type="ORF">HYH03_000745</name>
</gene>
<dbReference type="EMBL" id="JAEHOE010000002">
    <property type="protein sequence ID" value="KAG2500918.1"/>
    <property type="molecule type" value="Genomic_DNA"/>
</dbReference>
<protein>
    <submittedName>
        <fullName evidence="2">Uncharacterized protein</fullName>
    </submittedName>
</protein>
<dbReference type="GO" id="GO:0006310">
    <property type="term" value="P:DNA recombination"/>
    <property type="evidence" value="ECO:0007669"/>
    <property type="project" value="InterPro"/>
</dbReference>
<keyword evidence="3" id="KW-1185">Reference proteome</keyword>
<reference evidence="2" key="1">
    <citation type="journal article" date="2020" name="bioRxiv">
        <title>Comparative genomics of Chlamydomonas.</title>
        <authorList>
            <person name="Craig R.J."/>
            <person name="Hasan A.R."/>
            <person name="Ness R.W."/>
            <person name="Keightley P.D."/>
        </authorList>
    </citation>
    <scope>NUCLEOTIDE SEQUENCE</scope>
    <source>
        <strain evidence="2">CCAP 11/70</strain>
    </source>
</reference>
<feature type="region of interest" description="Disordered" evidence="1">
    <location>
        <begin position="139"/>
        <end position="158"/>
    </location>
</feature>
<sequence>MAQDIQQLSLEQCRAELAKDENEPLSLDDFATASAAEAAVIAKNASIEELGEQPENRGAGAKKRRSDWDAAIKKIRDDHGAAMGALPGNWKALLQQLQRRRALAARMAVLGEQRPVELFGLAALAEEVVADPAMAAVAGGGPNSSSGWPARGGRPPRQTRRVRLLAPGPQAVVAALLEASDEGERAVAAPGHAVESSVPALLLPRRHHNGGPAELYVSRDRMLLATLRQALRRRAEAGQGPGPGPKAPLPLSLLSLLLGWLHQQARRPEHQAACERDALRRGGATAAANAGVSEEAIKAHGRWKSDAVKGYIRRSVAVRMSVVQNM</sequence>
<dbReference type="Proteomes" id="UP000612055">
    <property type="component" value="Unassembled WGS sequence"/>
</dbReference>
<comment type="caution">
    <text evidence="2">The sequence shown here is derived from an EMBL/GenBank/DDBJ whole genome shotgun (WGS) entry which is preliminary data.</text>
</comment>
<evidence type="ECO:0000313" key="3">
    <source>
        <dbReference type="Proteomes" id="UP000612055"/>
    </source>
</evidence>
<dbReference type="GO" id="GO:0015074">
    <property type="term" value="P:DNA integration"/>
    <property type="evidence" value="ECO:0007669"/>
    <property type="project" value="InterPro"/>
</dbReference>
<evidence type="ECO:0000313" key="2">
    <source>
        <dbReference type="EMBL" id="KAG2500918.1"/>
    </source>
</evidence>
<proteinExistence type="predicted"/>